<keyword evidence="2" id="KW-1185">Reference proteome</keyword>
<protein>
    <recommendedName>
        <fullName evidence="3">Ankyrin repeat domain-containing protein</fullName>
    </recommendedName>
</protein>
<reference evidence="1 2" key="1">
    <citation type="submission" date="2024-03" db="EMBL/GenBank/DDBJ databases">
        <title>Sulfurimonas sp. HSL3-1.</title>
        <authorList>
            <person name="Wang S."/>
        </authorList>
    </citation>
    <scope>NUCLEOTIDE SEQUENCE [LARGE SCALE GENOMIC DNA]</scope>
    <source>
        <strain evidence="1 2">HSL3-1</strain>
    </source>
</reference>
<sequence length="157" mass="17477">MPKPIFNAIEAGDAAALEQILEAGTSPITENEAGVHPLTLVGTLIERAFEAGEFDREDTFKRMAAMLIVHGAPDGDLEHALGEVSNLRRYTCRYIIELSMKHNTPKTVSELITEKYLWFENDDPKTETAFMNAVKSGDRTLVDAMFEAGHVNYAFEQ</sequence>
<name>A0ABZ3HBQ6_9BACT</name>
<evidence type="ECO:0000313" key="2">
    <source>
        <dbReference type="Proteomes" id="UP001447842"/>
    </source>
</evidence>
<dbReference type="RefSeq" id="WP_345971065.1">
    <property type="nucleotide sequence ID" value="NZ_CP147920.1"/>
</dbReference>
<proteinExistence type="predicted"/>
<dbReference type="Proteomes" id="UP001447842">
    <property type="component" value="Chromosome"/>
</dbReference>
<organism evidence="1 2">
    <name type="scientific">Sulfurimonas diazotrophicus</name>
    <dbReference type="NCBI Taxonomy" id="3131939"/>
    <lineage>
        <taxon>Bacteria</taxon>
        <taxon>Pseudomonadati</taxon>
        <taxon>Campylobacterota</taxon>
        <taxon>Epsilonproteobacteria</taxon>
        <taxon>Campylobacterales</taxon>
        <taxon>Sulfurimonadaceae</taxon>
        <taxon>Sulfurimonas</taxon>
    </lineage>
</organism>
<dbReference type="Gene3D" id="1.25.40.20">
    <property type="entry name" value="Ankyrin repeat-containing domain"/>
    <property type="match status" value="1"/>
</dbReference>
<gene>
    <name evidence="1" type="ORF">WCY31_04485</name>
</gene>
<dbReference type="EMBL" id="CP147920">
    <property type="protein sequence ID" value="XAU15965.1"/>
    <property type="molecule type" value="Genomic_DNA"/>
</dbReference>
<dbReference type="InterPro" id="IPR036770">
    <property type="entry name" value="Ankyrin_rpt-contain_sf"/>
</dbReference>
<evidence type="ECO:0000313" key="1">
    <source>
        <dbReference type="EMBL" id="XAU15965.1"/>
    </source>
</evidence>
<evidence type="ECO:0008006" key="3">
    <source>
        <dbReference type="Google" id="ProtNLM"/>
    </source>
</evidence>
<accession>A0ABZ3HBQ6</accession>